<organism evidence="2 3">
    <name type="scientific">Macrolepiota fuliginosa MF-IS2</name>
    <dbReference type="NCBI Taxonomy" id="1400762"/>
    <lineage>
        <taxon>Eukaryota</taxon>
        <taxon>Fungi</taxon>
        <taxon>Dikarya</taxon>
        <taxon>Basidiomycota</taxon>
        <taxon>Agaricomycotina</taxon>
        <taxon>Agaricomycetes</taxon>
        <taxon>Agaricomycetidae</taxon>
        <taxon>Agaricales</taxon>
        <taxon>Agaricineae</taxon>
        <taxon>Agaricaceae</taxon>
        <taxon>Macrolepiota</taxon>
    </lineage>
</organism>
<sequence length="413" mass="47221">MTSQCLNIDECRITQDIVWSCVATILACIWVAVHPNLPGPRDSNWVIFKRRTVTMVYALLAPEFMAWWAVRQRVAAGSIAREFNEKFHNSTGLPEENIWTWMKEWIHGADEDAQSRGWTLTHGFFLQMGGFVLQHRGKPVSALTFKKLLALIEAGEVNVPTITEKEILDKSKGDLLTKLIVVLQTTWFVVQCLARWAGSLYVTELEVITLAFAALNVVTYFLWWQKPQSIRVGVPVELNAKKDMVHALQCRSCGNRLASVFILCQMPVTLLRGLLRPFYKMAGDVDIDIETGSARLPMFYAHNLGSQVLFVAIAFVFGGLHLVAWKTWFPSNPEKWLWRSCALFITIEPAVLLLYRKFWTHELNNFVDLVVMFSLTLYCLARLALVILSCMAFRALPQYAYQNVHWSSFFPHI</sequence>
<protein>
    <recommendedName>
        <fullName evidence="4">Transmembrane protein</fullName>
    </recommendedName>
</protein>
<dbReference type="OrthoDB" id="9451547at2759"/>
<dbReference type="PANTHER" id="PTHR35043">
    <property type="entry name" value="TRANSCRIPTION FACTOR DOMAIN-CONTAINING PROTEIN"/>
    <property type="match status" value="1"/>
</dbReference>
<keyword evidence="1" id="KW-0812">Transmembrane</keyword>
<proteinExistence type="predicted"/>
<feature type="transmembrane region" description="Helical" evidence="1">
    <location>
        <begin position="375"/>
        <end position="396"/>
    </location>
</feature>
<dbReference type="Proteomes" id="UP000807342">
    <property type="component" value="Unassembled WGS sequence"/>
</dbReference>
<feature type="transmembrane region" description="Helical" evidence="1">
    <location>
        <begin position="336"/>
        <end position="355"/>
    </location>
</feature>
<evidence type="ECO:0000256" key="1">
    <source>
        <dbReference type="SAM" id="Phobius"/>
    </source>
</evidence>
<feature type="transmembrane region" description="Helical" evidence="1">
    <location>
        <begin position="304"/>
        <end position="324"/>
    </location>
</feature>
<feature type="transmembrane region" description="Helical" evidence="1">
    <location>
        <begin position="53"/>
        <end position="70"/>
    </location>
</feature>
<gene>
    <name evidence="2" type="ORF">P691DRAFT_834470</name>
</gene>
<keyword evidence="1" id="KW-1133">Transmembrane helix</keyword>
<reference evidence="2" key="1">
    <citation type="submission" date="2020-11" db="EMBL/GenBank/DDBJ databases">
        <authorList>
            <consortium name="DOE Joint Genome Institute"/>
            <person name="Ahrendt S."/>
            <person name="Riley R."/>
            <person name="Andreopoulos W."/>
            <person name="Labutti K."/>
            <person name="Pangilinan J."/>
            <person name="Ruiz-Duenas F.J."/>
            <person name="Barrasa J.M."/>
            <person name="Sanchez-Garcia M."/>
            <person name="Camarero S."/>
            <person name="Miyauchi S."/>
            <person name="Serrano A."/>
            <person name="Linde D."/>
            <person name="Babiker R."/>
            <person name="Drula E."/>
            <person name="Ayuso-Fernandez I."/>
            <person name="Pacheco R."/>
            <person name="Padilla G."/>
            <person name="Ferreira P."/>
            <person name="Barriuso J."/>
            <person name="Kellner H."/>
            <person name="Castanera R."/>
            <person name="Alfaro M."/>
            <person name="Ramirez L."/>
            <person name="Pisabarro A.G."/>
            <person name="Kuo A."/>
            <person name="Tritt A."/>
            <person name="Lipzen A."/>
            <person name="He G."/>
            <person name="Yan M."/>
            <person name="Ng V."/>
            <person name="Cullen D."/>
            <person name="Martin F."/>
            <person name="Rosso M.-N."/>
            <person name="Henrissat B."/>
            <person name="Hibbett D."/>
            <person name="Martinez A.T."/>
            <person name="Grigoriev I.V."/>
        </authorList>
    </citation>
    <scope>NUCLEOTIDE SEQUENCE</scope>
    <source>
        <strain evidence="2">MF-IS2</strain>
    </source>
</reference>
<dbReference type="AlphaFoldDB" id="A0A9P6C0N4"/>
<dbReference type="EMBL" id="MU151347">
    <property type="protein sequence ID" value="KAF9444790.1"/>
    <property type="molecule type" value="Genomic_DNA"/>
</dbReference>
<feature type="transmembrane region" description="Helical" evidence="1">
    <location>
        <begin position="175"/>
        <end position="197"/>
    </location>
</feature>
<evidence type="ECO:0000313" key="3">
    <source>
        <dbReference type="Proteomes" id="UP000807342"/>
    </source>
</evidence>
<accession>A0A9P6C0N4</accession>
<evidence type="ECO:0000313" key="2">
    <source>
        <dbReference type="EMBL" id="KAF9444790.1"/>
    </source>
</evidence>
<keyword evidence="1" id="KW-0472">Membrane</keyword>
<comment type="caution">
    <text evidence="2">The sequence shown here is derived from an EMBL/GenBank/DDBJ whole genome shotgun (WGS) entry which is preliminary data.</text>
</comment>
<name>A0A9P6C0N4_9AGAR</name>
<dbReference type="PANTHER" id="PTHR35043:SF7">
    <property type="entry name" value="TRANSCRIPTION FACTOR DOMAIN-CONTAINING PROTEIN"/>
    <property type="match status" value="1"/>
</dbReference>
<evidence type="ECO:0008006" key="4">
    <source>
        <dbReference type="Google" id="ProtNLM"/>
    </source>
</evidence>
<keyword evidence="3" id="KW-1185">Reference proteome</keyword>
<feature type="transmembrane region" description="Helical" evidence="1">
    <location>
        <begin position="17"/>
        <end position="33"/>
    </location>
</feature>
<feature type="transmembrane region" description="Helical" evidence="1">
    <location>
        <begin position="203"/>
        <end position="223"/>
    </location>
</feature>
<feature type="transmembrane region" description="Helical" evidence="1">
    <location>
        <begin position="257"/>
        <end position="275"/>
    </location>
</feature>